<keyword evidence="5" id="KW-0326">Glycosidase</keyword>
<name>A0A1W2E1R1_9BACT</name>
<dbReference type="RefSeq" id="WP_084071190.1">
    <property type="nucleotide sequence ID" value="NZ_FWXY01000023.1"/>
</dbReference>
<dbReference type="InterPro" id="IPR001764">
    <property type="entry name" value="Glyco_hydro_3_N"/>
</dbReference>
<accession>A0A1W2E1R1</accession>
<dbReference type="EC" id="3.2.1.52" evidence="3"/>
<evidence type="ECO:0000313" key="7">
    <source>
        <dbReference type="EMBL" id="SMD03703.1"/>
    </source>
</evidence>
<organism evidence="7 8">
    <name type="scientific">Desulfocicer vacuolatum DSM 3385</name>
    <dbReference type="NCBI Taxonomy" id="1121400"/>
    <lineage>
        <taxon>Bacteria</taxon>
        <taxon>Pseudomonadati</taxon>
        <taxon>Thermodesulfobacteriota</taxon>
        <taxon>Desulfobacteria</taxon>
        <taxon>Desulfobacterales</taxon>
        <taxon>Desulfobacteraceae</taxon>
        <taxon>Desulfocicer</taxon>
    </lineage>
</organism>
<gene>
    <name evidence="7" type="ORF">SAMN02746065_12321</name>
</gene>
<dbReference type="SUPFAM" id="SSF51445">
    <property type="entry name" value="(Trans)glycosidases"/>
    <property type="match status" value="1"/>
</dbReference>
<dbReference type="GO" id="GO:0009254">
    <property type="term" value="P:peptidoglycan turnover"/>
    <property type="evidence" value="ECO:0007669"/>
    <property type="project" value="TreeGrafter"/>
</dbReference>
<dbReference type="GO" id="GO:0004563">
    <property type="term" value="F:beta-N-acetylhexosaminidase activity"/>
    <property type="evidence" value="ECO:0007669"/>
    <property type="project" value="UniProtKB-EC"/>
</dbReference>
<dbReference type="EMBL" id="FWXY01000023">
    <property type="protein sequence ID" value="SMD03703.1"/>
    <property type="molecule type" value="Genomic_DNA"/>
</dbReference>
<dbReference type="PANTHER" id="PTHR30480:SF13">
    <property type="entry name" value="BETA-HEXOSAMINIDASE"/>
    <property type="match status" value="1"/>
</dbReference>
<proteinExistence type="inferred from homology"/>
<dbReference type="STRING" id="1121400.SAMN02746065_12321"/>
<dbReference type="PANTHER" id="PTHR30480">
    <property type="entry name" value="BETA-HEXOSAMINIDASE-RELATED"/>
    <property type="match status" value="1"/>
</dbReference>
<comment type="similarity">
    <text evidence="2">Belongs to the glycosyl hydrolase 3 family.</text>
</comment>
<dbReference type="Gene3D" id="3.20.20.300">
    <property type="entry name" value="Glycoside hydrolase, family 3, N-terminal domain"/>
    <property type="match status" value="1"/>
</dbReference>
<dbReference type="Pfam" id="PF00933">
    <property type="entry name" value="Glyco_hydro_3"/>
    <property type="match status" value="1"/>
</dbReference>
<dbReference type="InterPro" id="IPR050226">
    <property type="entry name" value="NagZ_Beta-hexosaminidase"/>
</dbReference>
<feature type="domain" description="Glycoside hydrolase family 3 N-terminal" evidence="6">
    <location>
        <begin position="20"/>
        <end position="302"/>
    </location>
</feature>
<evidence type="ECO:0000256" key="2">
    <source>
        <dbReference type="ARBA" id="ARBA00005336"/>
    </source>
</evidence>
<dbReference type="InterPro" id="IPR017853">
    <property type="entry name" value="GH"/>
</dbReference>
<dbReference type="AlphaFoldDB" id="A0A1W2E1R1"/>
<comment type="catalytic activity">
    <reaction evidence="1">
        <text>Hydrolysis of terminal non-reducing N-acetyl-D-hexosamine residues in N-acetyl-beta-D-hexosaminides.</text>
        <dbReference type="EC" id="3.2.1.52"/>
    </reaction>
</comment>
<evidence type="ECO:0000256" key="3">
    <source>
        <dbReference type="ARBA" id="ARBA00012663"/>
    </source>
</evidence>
<protein>
    <recommendedName>
        <fullName evidence="3">beta-N-acetylhexosaminidase</fullName>
        <ecNumber evidence="3">3.2.1.52</ecNumber>
    </recommendedName>
</protein>
<reference evidence="7 8" key="1">
    <citation type="submission" date="2017-04" db="EMBL/GenBank/DDBJ databases">
        <authorList>
            <person name="Afonso C.L."/>
            <person name="Miller P.J."/>
            <person name="Scott M.A."/>
            <person name="Spackman E."/>
            <person name="Goraichik I."/>
            <person name="Dimitrov K.M."/>
            <person name="Suarez D.L."/>
            <person name="Swayne D.E."/>
        </authorList>
    </citation>
    <scope>NUCLEOTIDE SEQUENCE [LARGE SCALE GENOMIC DNA]</scope>
    <source>
        <strain evidence="7 8">DSM 3385</strain>
    </source>
</reference>
<evidence type="ECO:0000256" key="4">
    <source>
        <dbReference type="ARBA" id="ARBA00022801"/>
    </source>
</evidence>
<keyword evidence="4" id="KW-0378">Hydrolase</keyword>
<keyword evidence="8" id="KW-1185">Reference proteome</keyword>
<evidence type="ECO:0000256" key="5">
    <source>
        <dbReference type="ARBA" id="ARBA00023295"/>
    </source>
</evidence>
<dbReference type="OrthoDB" id="9781691at2"/>
<sequence length="334" mass="36697">MATNNLDIDTLAGQRLMAGFNGTRLNDEIKYLIRDLRVGGMILFAGNVENPEQVALLCRESQAFARQCNCPPLFLAIDQEGGQVARLKAPLFKEFQGAPKIDTLEKAETMGRQMAQLLSKLNLNMNLAPVMDTVPSGFRGIMNQRVFKGDPQTVAKLGMGVIRGLQNNGVMAVAKHFPGIGRTTLDSHLHLPILDTTEQVLMQSDLVPFKVAIENKVSGVMLSHILYSCLDPGWPASLSPGIAKAFLRDRMGYRGLVVTDDLDMQAIKHDIKICVHQILKAHIDMFLICHSGPDIDTAVKETRRLLSQNPSMHDSGTASVKRILNAKKQYLVGG</sequence>
<evidence type="ECO:0000256" key="1">
    <source>
        <dbReference type="ARBA" id="ARBA00001231"/>
    </source>
</evidence>
<dbReference type="Proteomes" id="UP000192418">
    <property type="component" value="Unassembled WGS sequence"/>
</dbReference>
<dbReference type="GO" id="GO:0005975">
    <property type="term" value="P:carbohydrate metabolic process"/>
    <property type="evidence" value="ECO:0007669"/>
    <property type="project" value="InterPro"/>
</dbReference>
<evidence type="ECO:0000313" key="8">
    <source>
        <dbReference type="Proteomes" id="UP000192418"/>
    </source>
</evidence>
<evidence type="ECO:0000259" key="6">
    <source>
        <dbReference type="Pfam" id="PF00933"/>
    </source>
</evidence>
<dbReference type="InterPro" id="IPR036962">
    <property type="entry name" value="Glyco_hydro_3_N_sf"/>
</dbReference>